<dbReference type="Gene3D" id="3.40.50.10470">
    <property type="entry name" value="Translation initiation factor eif-2b, domain 2"/>
    <property type="match status" value="1"/>
</dbReference>
<dbReference type="PANTHER" id="PTHR10233">
    <property type="entry name" value="TRANSLATION INITIATION FACTOR EIF-2B"/>
    <property type="match status" value="1"/>
</dbReference>
<dbReference type="SUPFAM" id="SSF100950">
    <property type="entry name" value="NagB/RpiA/CoA transferase-like"/>
    <property type="match status" value="1"/>
</dbReference>
<organism evidence="5">
    <name type="scientific">Brassica cretica</name>
    <name type="common">Mustard</name>
    <dbReference type="NCBI Taxonomy" id="69181"/>
    <lineage>
        <taxon>Eukaryota</taxon>
        <taxon>Viridiplantae</taxon>
        <taxon>Streptophyta</taxon>
        <taxon>Embryophyta</taxon>
        <taxon>Tracheophyta</taxon>
        <taxon>Spermatophyta</taxon>
        <taxon>Magnoliopsida</taxon>
        <taxon>eudicotyledons</taxon>
        <taxon>Gunneridae</taxon>
        <taxon>Pentapetalae</taxon>
        <taxon>rosids</taxon>
        <taxon>malvids</taxon>
        <taxon>Brassicales</taxon>
        <taxon>Brassicaceae</taxon>
        <taxon>Brassiceae</taxon>
        <taxon>Brassica</taxon>
    </lineage>
</organism>
<comment type="similarity">
    <text evidence="1 4">Belongs to the eIF-2B alpha/beta/delta subunits family.</text>
</comment>
<dbReference type="InterPro" id="IPR042529">
    <property type="entry name" value="IF_2B-like_C"/>
</dbReference>
<dbReference type="EMBL" id="QGKY02000164">
    <property type="protein sequence ID" value="KAF2593827.1"/>
    <property type="molecule type" value="Genomic_DNA"/>
</dbReference>
<evidence type="ECO:0000256" key="3">
    <source>
        <dbReference type="ARBA" id="ARBA00044356"/>
    </source>
</evidence>
<evidence type="ECO:0000256" key="4">
    <source>
        <dbReference type="RuleBase" id="RU003814"/>
    </source>
</evidence>
<sequence>MDNNKNLQFLNLMYDSTPAEYISMIVTDYGMIPPTSIPVIVREYRREDLLL</sequence>
<comment type="caution">
    <text evidence="5">The sequence shown here is derived from an EMBL/GenBank/DDBJ whole genome shotgun (WGS) entry which is preliminary data.</text>
</comment>
<dbReference type="InterPro" id="IPR037171">
    <property type="entry name" value="NagB/RpiA_transferase-like"/>
</dbReference>
<evidence type="ECO:0000256" key="2">
    <source>
        <dbReference type="ARBA" id="ARBA00044147"/>
    </source>
</evidence>
<dbReference type="AlphaFoldDB" id="A0A8S9KJ32"/>
<evidence type="ECO:0000256" key="1">
    <source>
        <dbReference type="ARBA" id="ARBA00007251"/>
    </source>
</evidence>
<dbReference type="Pfam" id="PF01008">
    <property type="entry name" value="IF-2B"/>
    <property type="match status" value="1"/>
</dbReference>
<accession>A0A8S9KJ32</accession>
<dbReference type="PANTHER" id="PTHR10233:SF21">
    <property type="entry name" value="NAGB_RPIA_COA TRANSFERASE-LIKE SUPERFAMILY PROTEIN"/>
    <property type="match status" value="1"/>
</dbReference>
<name>A0A8S9KJ32_BRACR</name>
<protein>
    <recommendedName>
        <fullName evidence="2">Translation initiation factor eIF2B subunit delta</fullName>
    </recommendedName>
    <alternativeName>
        <fullName evidence="3">eIF2B GDP-GTP exchange factor subunit delta</fullName>
    </alternativeName>
</protein>
<evidence type="ECO:0000313" key="5">
    <source>
        <dbReference type="EMBL" id="KAF2593827.1"/>
    </source>
</evidence>
<dbReference type="InterPro" id="IPR000649">
    <property type="entry name" value="IF-2B-related"/>
</dbReference>
<gene>
    <name evidence="5" type="ORF">F2Q70_00043134</name>
</gene>
<reference evidence="5" key="1">
    <citation type="submission" date="2019-12" db="EMBL/GenBank/DDBJ databases">
        <title>Genome sequencing and annotation of Brassica cretica.</title>
        <authorList>
            <person name="Studholme D.J."/>
            <person name="Sarris P.F."/>
        </authorList>
    </citation>
    <scope>NUCLEOTIDE SEQUENCE</scope>
    <source>
        <strain evidence="5">PFS-102/07</strain>
        <tissue evidence="5">Leaf</tissue>
    </source>
</reference>
<proteinExistence type="inferred from homology"/>